<reference evidence="11" key="1">
    <citation type="journal article" date="2021" name="ISME J.">
        <title>Evolutionary origin and ecological implication of a unique nif island in free-living Bradyrhizobium lineages.</title>
        <authorList>
            <person name="Tao J."/>
        </authorList>
    </citation>
    <scope>NUCLEOTIDE SEQUENCE [LARGE SCALE GENOMIC DNA]</scope>
    <source>
        <strain evidence="11">SZCCT0434</strain>
    </source>
</reference>
<feature type="transmembrane region" description="Helical" evidence="8">
    <location>
        <begin position="72"/>
        <end position="92"/>
    </location>
</feature>
<dbReference type="Pfam" id="PF13727">
    <property type="entry name" value="CoA_binding_3"/>
    <property type="match status" value="1"/>
</dbReference>
<keyword evidence="5 8" id="KW-1133">Transmembrane helix</keyword>
<proteinExistence type="inferred from homology"/>
<sequence>MQYLIALFDAAAIMFASVVGGELYQLGANGELDHIQPLLGVGTIAALLYVLIGQSSGLYNRRELFSRRRRDAGHIVALWCLVSLLLALLAFLMKSGAVFSRGSVIFFEVFALVLLLAGRRLSKRHVAGWVKDGQVRGHRAILLGTREELASLGTEELLERFGLSEMDRIDFPSGRSGGFAMTEEEAASLERALRIARDRGVDEIVLAFPWSDTRKLELVRDRLRISPLPVQLLPDRRIRSLAGNPSFSLKTSLSVEIQRGPLTRLEQTSKRFVDIVGASLGLVLLAPLMLVSAIAIKFDSAGPVFFRQRRNGFNSKQFSIFKFRTMTVMEDGATVEQAKRIDPRVTGVGRLLRRSSIDEVPQLLNVLKGEMSLVGPRPHALAHDNHFGDLLSDYAFRHHVKPGITGWAQVRGFRGETAKVEQMKGRVDCDLWYINNWSLMLDLKIIVLTCLELFRSPNAY</sequence>
<comment type="caution">
    <text evidence="10">The sequence shown here is derived from an EMBL/GenBank/DDBJ whole genome shotgun (WGS) entry which is preliminary data.</text>
</comment>
<dbReference type="InterPro" id="IPR017475">
    <property type="entry name" value="EPS_sugar_tfrase"/>
</dbReference>
<organism evidence="10 11">
    <name type="scientific">Bradyrhizobium jicamae</name>
    <dbReference type="NCBI Taxonomy" id="280332"/>
    <lineage>
        <taxon>Bacteria</taxon>
        <taxon>Pseudomonadati</taxon>
        <taxon>Pseudomonadota</taxon>
        <taxon>Alphaproteobacteria</taxon>
        <taxon>Hyphomicrobiales</taxon>
        <taxon>Nitrobacteraceae</taxon>
        <taxon>Bradyrhizobium</taxon>
    </lineage>
</organism>
<evidence type="ECO:0000256" key="3">
    <source>
        <dbReference type="ARBA" id="ARBA00022679"/>
    </source>
</evidence>
<feature type="transmembrane region" description="Helical" evidence="8">
    <location>
        <begin position="272"/>
        <end position="296"/>
    </location>
</feature>
<evidence type="ECO:0000256" key="5">
    <source>
        <dbReference type="ARBA" id="ARBA00022989"/>
    </source>
</evidence>
<accession>A0ABS5FK83</accession>
<dbReference type="PANTHER" id="PTHR30576:SF21">
    <property type="entry name" value="UDP-GLUCOSE:UNDECAPRENYL-PHOSPHATE GLUCOSE-1-PHOSPHATE TRANSFERASE"/>
    <property type="match status" value="1"/>
</dbReference>
<name>A0ABS5FK83_9BRAD</name>
<evidence type="ECO:0000256" key="4">
    <source>
        <dbReference type="ARBA" id="ARBA00022692"/>
    </source>
</evidence>
<dbReference type="EC" id="2.7.8.31" evidence="10"/>
<keyword evidence="3 10" id="KW-0808">Transferase</keyword>
<comment type="similarity">
    <text evidence="2">Belongs to the bacterial sugar transferase family.</text>
</comment>
<feature type="transmembrane region" description="Helical" evidence="8">
    <location>
        <begin position="36"/>
        <end position="52"/>
    </location>
</feature>
<evidence type="ECO:0000313" key="11">
    <source>
        <dbReference type="Proteomes" id="UP001315278"/>
    </source>
</evidence>
<comment type="subcellular location">
    <subcellularLocation>
        <location evidence="1">Membrane</location>
        <topology evidence="1">Multi-pass membrane protein</topology>
    </subcellularLocation>
</comment>
<keyword evidence="6 8" id="KW-0472">Membrane</keyword>
<dbReference type="NCBIfam" id="TIGR03023">
    <property type="entry name" value="WcaJ_sugtrans"/>
    <property type="match status" value="1"/>
</dbReference>
<evidence type="ECO:0000313" key="10">
    <source>
        <dbReference type="EMBL" id="MBR0797172.1"/>
    </source>
</evidence>
<dbReference type="Proteomes" id="UP001315278">
    <property type="component" value="Unassembled WGS sequence"/>
</dbReference>
<dbReference type="InterPro" id="IPR017473">
    <property type="entry name" value="Undecaprenyl-P_gluc_Ptfrase"/>
</dbReference>
<evidence type="ECO:0000256" key="8">
    <source>
        <dbReference type="SAM" id="Phobius"/>
    </source>
</evidence>
<dbReference type="PANTHER" id="PTHR30576">
    <property type="entry name" value="COLANIC BIOSYNTHESIS UDP-GLUCOSE LIPID CARRIER TRANSFERASE"/>
    <property type="match status" value="1"/>
</dbReference>
<feature type="domain" description="Bacterial sugar transferase" evidence="9">
    <location>
        <begin position="270"/>
        <end position="454"/>
    </location>
</feature>
<dbReference type="Pfam" id="PF02397">
    <property type="entry name" value="Bac_transf"/>
    <property type="match status" value="1"/>
</dbReference>
<dbReference type="GO" id="GO:0089702">
    <property type="term" value="F:undecaprenyl-phosphate glucose phosphotransferase activity"/>
    <property type="evidence" value="ECO:0007669"/>
    <property type="project" value="UniProtKB-EC"/>
</dbReference>
<evidence type="ECO:0000256" key="2">
    <source>
        <dbReference type="ARBA" id="ARBA00006464"/>
    </source>
</evidence>
<gene>
    <name evidence="10" type="ORF">JQ615_17405</name>
</gene>
<protein>
    <submittedName>
        <fullName evidence="10">Undecaprenyl-phosphate glucose phosphotransferase</fullName>
        <ecNumber evidence="10">2.7.8.31</ecNumber>
    </submittedName>
</protein>
<keyword evidence="11" id="KW-1185">Reference proteome</keyword>
<feature type="transmembrane region" description="Helical" evidence="8">
    <location>
        <begin position="98"/>
        <end position="117"/>
    </location>
</feature>
<evidence type="ECO:0000256" key="1">
    <source>
        <dbReference type="ARBA" id="ARBA00004141"/>
    </source>
</evidence>
<dbReference type="NCBIfam" id="TIGR03025">
    <property type="entry name" value="EPS_sugtrans"/>
    <property type="match status" value="1"/>
</dbReference>
<evidence type="ECO:0000259" key="9">
    <source>
        <dbReference type="Pfam" id="PF02397"/>
    </source>
</evidence>
<evidence type="ECO:0000256" key="6">
    <source>
        <dbReference type="ARBA" id="ARBA00023136"/>
    </source>
</evidence>
<keyword evidence="4 8" id="KW-0812">Transmembrane</keyword>
<keyword evidence="7" id="KW-0270">Exopolysaccharide synthesis</keyword>
<dbReference type="EMBL" id="JAFCJH010000016">
    <property type="protein sequence ID" value="MBR0797172.1"/>
    <property type="molecule type" value="Genomic_DNA"/>
</dbReference>
<dbReference type="InterPro" id="IPR003362">
    <property type="entry name" value="Bact_transf"/>
</dbReference>
<evidence type="ECO:0000256" key="7">
    <source>
        <dbReference type="ARBA" id="ARBA00023169"/>
    </source>
</evidence>